<dbReference type="InterPro" id="IPR013766">
    <property type="entry name" value="Thioredoxin_domain"/>
</dbReference>
<protein>
    <submittedName>
        <fullName evidence="2">Redoxin domain-containing protein</fullName>
    </submittedName>
</protein>
<dbReference type="Proteomes" id="UP000439994">
    <property type="component" value="Unassembled WGS sequence"/>
</dbReference>
<dbReference type="SUPFAM" id="SSF52833">
    <property type="entry name" value="Thioredoxin-like"/>
    <property type="match status" value="1"/>
</dbReference>
<dbReference type="PROSITE" id="PS51352">
    <property type="entry name" value="THIOREDOXIN_2"/>
    <property type="match status" value="1"/>
</dbReference>
<dbReference type="GO" id="GO:0016491">
    <property type="term" value="F:oxidoreductase activity"/>
    <property type="evidence" value="ECO:0007669"/>
    <property type="project" value="InterPro"/>
</dbReference>
<dbReference type="InterPro" id="IPR036249">
    <property type="entry name" value="Thioredoxin-like_sf"/>
</dbReference>
<dbReference type="Gene3D" id="3.40.30.10">
    <property type="entry name" value="Glutaredoxin"/>
    <property type="match status" value="1"/>
</dbReference>
<evidence type="ECO:0000313" key="3">
    <source>
        <dbReference type="Proteomes" id="UP000439994"/>
    </source>
</evidence>
<proteinExistence type="predicted"/>
<gene>
    <name evidence="2" type="ORF">GNP35_04320</name>
</gene>
<dbReference type="InterPro" id="IPR000866">
    <property type="entry name" value="AhpC/TSA"/>
</dbReference>
<accession>A0A6N8FBN2</accession>
<evidence type="ECO:0000313" key="2">
    <source>
        <dbReference type="EMBL" id="MUH71771.1"/>
    </source>
</evidence>
<organism evidence="2 3">
    <name type="scientific">Psychrosphaera haliotis</name>
    <dbReference type="NCBI Taxonomy" id="555083"/>
    <lineage>
        <taxon>Bacteria</taxon>
        <taxon>Pseudomonadati</taxon>
        <taxon>Pseudomonadota</taxon>
        <taxon>Gammaproteobacteria</taxon>
        <taxon>Alteromonadales</taxon>
        <taxon>Pseudoalteromonadaceae</taxon>
        <taxon>Psychrosphaera</taxon>
    </lineage>
</organism>
<reference evidence="2 3" key="1">
    <citation type="submission" date="2019-11" db="EMBL/GenBank/DDBJ databases">
        <title>P. haliotis isolates from Z. marina roots.</title>
        <authorList>
            <person name="Cohen M."/>
            <person name="Jospin G."/>
            <person name="Eisen J.A."/>
            <person name="Coil D.A."/>
        </authorList>
    </citation>
    <scope>NUCLEOTIDE SEQUENCE [LARGE SCALE GENOMIC DNA]</scope>
    <source>
        <strain evidence="2 3">UCD-MCMsp1aY</strain>
    </source>
</reference>
<dbReference type="AlphaFoldDB" id="A0A6N8FBN2"/>
<keyword evidence="3" id="KW-1185">Reference proteome</keyword>
<dbReference type="GO" id="GO:0016209">
    <property type="term" value="F:antioxidant activity"/>
    <property type="evidence" value="ECO:0007669"/>
    <property type="project" value="InterPro"/>
</dbReference>
<sequence>MMFTNKLHPGTTFPHVEVNLSKNEIFTLGSTINNDADWQLIIVYRGAQCPLCTKFLNELEEVKYLFLDIGIEIVAISADRLEQLDQHKKDLKVNFTLGYGLSLADMNQLGVYQSTPRNHHETDHVFSEPAMFVINREKTIIAVDLSNNPFSRPDVLNLLNGLKWVRNPDNDYPIRGAHHEPV</sequence>
<evidence type="ECO:0000259" key="1">
    <source>
        <dbReference type="PROSITE" id="PS51352"/>
    </source>
</evidence>
<comment type="caution">
    <text evidence="2">The sequence shown here is derived from an EMBL/GenBank/DDBJ whole genome shotgun (WGS) entry which is preliminary data.</text>
</comment>
<feature type="domain" description="Thioredoxin" evidence="1">
    <location>
        <begin position="7"/>
        <end position="164"/>
    </location>
</feature>
<dbReference type="EMBL" id="WOCD01000002">
    <property type="protein sequence ID" value="MUH71771.1"/>
    <property type="molecule type" value="Genomic_DNA"/>
</dbReference>
<name>A0A6N8FBN2_9GAMM</name>
<dbReference type="Pfam" id="PF00578">
    <property type="entry name" value="AhpC-TSA"/>
    <property type="match status" value="1"/>
</dbReference>